<evidence type="ECO:0000313" key="3">
    <source>
        <dbReference type="EMBL" id="CAD6493378.1"/>
    </source>
</evidence>
<feature type="compositionally biased region" description="Pro residues" evidence="1">
    <location>
        <begin position="40"/>
        <end position="49"/>
    </location>
</feature>
<feature type="region of interest" description="Disordered" evidence="1">
    <location>
        <begin position="30"/>
        <end position="51"/>
    </location>
</feature>
<dbReference type="InterPro" id="IPR026870">
    <property type="entry name" value="Zinc_ribbon_dom"/>
</dbReference>
<evidence type="ECO:0000259" key="2">
    <source>
        <dbReference type="Pfam" id="PF13240"/>
    </source>
</evidence>
<dbReference type="EMBL" id="CAJHIO010000031">
    <property type="protein sequence ID" value="CAD6493378.1"/>
    <property type="molecule type" value="Genomic_DNA"/>
</dbReference>
<reference evidence="3" key="1">
    <citation type="submission" date="2020-10" db="EMBL/GenBank/DDBJ databases">
        <authorList>
            <person name="Hahn C.J."/>
            <person name="Laso-Perez R."/>
            <person name="Vulcano F."/>
            <person name="Vaziourakis K.-M."/>
            <person name="Stokke R."/>
            <person name="Steen I.H."/>
            <person name="Teske A."/>
            <person name="Boetius A."/>
            <person name="Liebeke M."/>
            <person name="Amann R."/>
            <person name="Knittel K."/>
        </authorList>
    </citation>
    <scope>NUCLEOTIDE SEQUENCE</scope>
    <source>
        <strain evidence="3">Gfbio:e3339647-f889-4370-9287-4fb5cb688e4c:AG392O15_GoMArc1</strain>
    </source>
</reference>
<dbReference type="Proteomes" id="UP000610373">
    <property type="component" value="Unassembled WGS sequence"/>
</dbReference>
<protein>
    <recommendedName>
        <fullName evidence="2">Zinc-ribbon domain-containing protein</fullName>
    </recommendedName>
</protein>
<dbReference type="Pfam" id="PF13240">
    <property type="entry name" value="Zn_Ribbon_1"/>
    <property type="match status" value="1"/>
</dbReference>
<dbReference type="InterPro" id="IPR008984">
    <property type="entry name" value="SMAD_FHA_dom_sf"/>
</dbReference>
<dbReference type="InterPro" id="IPR038587">
    <property type="entry name" value="Ribosomal_eL40_sf"/>
</dbReference>
<accession>A0A811TCB2</accession>
<name>A0A811TCB2_9EURY</name>
<dbReference type="Gene3D" id="2.60.200.20">
    <property type="match status" value="1"/>
</dbReference>
<evidence type="ECO:0000256" key="1">
    <source>
        <dbReference type="SAM" id="MobiDB-lite"/>
    </source>
</evidence>
<sequence length="163" mass="17982">MVKICPKCGKENKDSEEFCEQCGYDLDYATSSGGGKKPEPGTPPEPPTKPKLVITSFKGRLVSGELLLEQGENIIGREDIKDATNNTLDEGDYLYISRKENGGHVKIMSAFDSQKFSIEHISQREGVKTMLNGISIEGNGLQTLKDGDKIVLNDAFELIFEEH</sequence>
<gene>
    <name evidence="3" type="ORF">CHKLHMKO_00470</name>
</gene>
<proteinExistence type="predicted"/>
<evidence type="ECO:0000313" key="4">
    <source>
        <dbReference type="Proteomes" id="UP000610373"/>
    </source>
</evidence>
<feature type="domain" description="Zinc-ribbon" evidence="2">
    <location>
        <begin position="5"/>
        <end position="26"/>
    </location>
</feature>
<organism evidence="3 4">
    <name type="scientific">Candidatus Argoarchaeum ethanivorans</name>
    <dbReference type="NCBI Taxonomy" id="2608793"/>
    <lineage>
        <taxon>Archaea</taxon>
        <taxon>Methanobacteriati</taxon>
        <taxon>Methanobacteriota</taxon>
        <taxon>Stenosarchaea group</taxon>
        <taxon>Methanomicrobia</taxon>
        <taxon>Methanosarcinales</taxon>
        <taxon>Methanosarcinales incertae sedis</taxon>
        <taxon>GOM Arc I cluster</taxon>
        <taxon>Candidatus Argoarchaeum</taxon>
    </lineage>
</organism>
<dbReference type="Gene3D" id="4.10.1060.50">
    <property type="match status" value="1"/>
</dbReference>
<dbReference type="AlphaFoldDB" id="A0A811TCB2"/>
<dbReference type="SUPFAM" id="SSF49879">
    <property type="entry name" value="SMAD/FHA domain"/>
    <property type="match status" value="1"/>
</dbReference>
<comment type="caution">
    <text evidence="3">The sequence shown here is derived from an EMBL/GenBank/DDBJ whole genome shotgun (WGS) entry which is preliminary data.</text>
</comment>